<comment type="caution">
    <text evidence="1">The sequence shown here is derived from an EMBL/GenBank/DDBJ whole genome shotgun (WGS) entry which is preliminary data.</text>
</comment>
<keyword evidence="2" id="KW-1185">Reference proteome</keyword>
<reference evidence="1 2" key="1">
    <citation type="journal article" date="2018" name="Sci. Rep.">
        <title>Genomic signatures of local adaptation to the degree of environmental predictability in rotifers.</title>
        <authorList>
            <person name="Franch-Gras L."/>
            <person name="Hahn C."/>
            <person name="Garcia-Roger E.M."/>
            <person name="Carmona M.J."/>
            <person name="Serra M."/>
            <person name="Gomez A."/>
        </authorList>
    </citation>
    <scope>NUCLEOTIDE SEQUENCE [LARGE SCALE GENOMIC DNA]</scope>
    <source>
        <strain evidence="1">HYR1</strain>
    </source>
</reference>
<accession>A0A3M7S0Y6</accession>
<evidence type="ECO:0000313" key="2">
    <source>
        <dbReference type="Proteomes" id="UP000276133"/>
    </source>
</evidence>
<dbReference type="AlphaFoldDB" id="A0A3M7S0Y6"/>
<evidence type="ECO:0000313" key="1">
    <source>
        <dbReference type="EMBL" id="RNA29329.1"/>
    </source>
</evidence>
<dbReference type="EMBL" id="REGN01002238">
    <property type="protein sequence ID" value="RNA29329.1"/>
    <property type="molecule type" value="Genomic_DNA"/>
</dbReference>
<dbReference type="Proteomes" id="UP000276133">
    <property type="component" value="Unassembled WGS sequence"/>
</dbReference>
<gene>
    <name evidence="1" type="ORF">BpHYR1_030530</name>
</gene>
<organism evidence="1 2">
    <name type="scientific">Brachionus plicatilis</name>
    <name type="common">Marine rotifer</name>
    <name type="synonym">Brachionus muelleri</name>
    <dbReference type="NCBI Taxonomy" id="10195"/>
    <lineage>
        <taxon>Eukaryota</taxon>
        <taxon>Metazoa</taxon>
        <taxon>Spiralia</taxon>
        <taxon>Gnathifera</taxon>
        <taxon>Rotifera</taxon>
        <taxon>Eurotatoria</taxon>
        <taxon>Monogononta</taxon>
        <taxon>Pseudotrocha</taxon>
        <taxon>Ploima</taxon>
        <taxon>Brachionidae</taxon>
        <taxon>Brachionus</taxon>
    </lineage>
</organism>
<sequence length="85" mass="10484">MIKFDQDKKYTYIWNQRVKIYKNHYRKLKNLIASFKKKLNQKANIGLIHPSYGCNINFTRNFECRAQKKEWEERKKMRMPIIDSL</sequence>
<protein>
    <submittedName>
        <fullName evidence="1">Uncharacterized protein</fullName>
    </submittedName>
</protein>
<name>A0A3M7S0Y6_BRAPC</name>
<proteinExistence type="predicted"/>